<dbReference type="OrthoDB" id="3827359at2"/>
<name>A0A2A9E1Q4_9MICO</name>
<organism evidence="1 2">
    <name type="scientific">Sanguibacter antarcticus</name>
    <dbReference type="NCBI Taxonomy" id="372484"/>
    <lineage>
        <taxon>Bacteria</taxon>
        <taxon>Bacillati</taxon>
        <taxon>Actinomycetota</taxon>
        <taxon>Actinomycetes</taxon>
        <taxon>Micrococcales</taxon>
        <taxon>Sanguibacteraceae</taxon>
        <taxon>Sanguibacter</taxon>
    </lineage>
</organism>
<dbReference type="RefSeq" id="WP_098453929.1">
    <property type="nucleotide sequence ID" value="NZ_PDJG01000001.1"/>
</dbReference>
<gene>
    <name evidence="1" type="ORF">ATL42_0416</name>
</gene>
<dbReference type="Proteomes" id="UP000225548">
    <property type="component" value="Unassembled WGS sequence"/>
</dbReference>
<reference evidence="1 2" key="1">
    <citation type="submission" date="2017-10" db="EMBL/GenBank/DDBJ databases">
        <title>Sequencing the genomes of 1000 actinobacteria strains.</title>
        <authorList>
            <person name="Klenk H.-P."/>
        </authorList>
    </citation>
    <scope>NUCLEOTIDE SEQUENCE [LARGE SCALE GENOMIC DNA]</scope>
    <source>
        <strain evidence="1 2">DSM 18966</strain>
    </source>
</reference>
<keyword evidence="2" id="KW-1185">Reference proteome</keyword>
<evidence type="ECO:0000313" key="1">
    <source>
        <dbReference type="EMBL" id="PFG32576.1"/>
    </source>
</evidence>
<protein>
    <submittedName>
        <fullName evidence="1">Uncharacterized protein</fullName>
    </submittedName>
</protein>
<evidence type="ECO:0000313" key="2">
    <source>
        <dbReference type="Proteomes" id="UP000225548"/>
    </source>
</evidence>
<dbReference type="EMBL" id="PDJG01000001">
    <property type="protein sequence ID" value="PFG32576.1"/>
    <property type="molecule type" value="Genomic_DNA"/>
</dbReference>
<sequence length="184" mass="19388">MRWEMLFADLAGQLTVAQALELDSAVADLTRAETATITLEDRLRAVVGRPLHLLLDAGLDLQGELREAASEWLLLVVSGREVIVPLRAVESVRGLGVRAAPGAGGPGQGRAPSILSLGHALRGISRDRTVVRVRTPHREYVGRINRVGRDHLDVAAVPLDGRGGGAPADVVVIAVSSIAHVSAT</sequence>
<comment type="caution">
    <text evidence="1">The sequence shown here is derived from an EMBL/GenBank/DDBJ whole genome shotgun (WGS) entry which is preliminary data.</text>
</comment>
<accession>A0A2A9E1Q4</accession>
<dbReference type="AlphaFoldDB" id="A0A2A9E1Q4"/>
<proteinExistence type="predicted"/>